<comment type="caution">
    <text evidence="1">The sequence shown here is derived from an EMBL/GenBank/DDBJ whole genome shotgun (WGS) entry which is preliminary data.</text>
</comment>
<proteinExistence type="predicted"/>
<evidence type="ECO:0000313" key="1">
    <source>
        <dbReference type="EMBL" id="MBD1371687.1"/>
    </source>
</evidence>
<gene>
    <name evidence="1" type="ORF">IC620_04855</name>
</gene>
<sequence>MTKKSNRFFTRHDCIIAPELIVQLSVFRATDVKLDPKLKDLFLAK</sequence>
<keyword evidence="2" id="KW-1185">Reference proteome</keyword>
<organism evidence="1 2">
    <name type="scientific">Polycladospora coralii</name>
    <dbReference type="NCBI Taxonomy" id="2771432"/>
    <lineage>
        <taxon>Bacteria</taxon>
        <taxon>Bacillati</taxon>
        <taxon>Bacillota</taxon>
        <taxon>Bacilli</taxon>
        <taxon>Bacillales</taxon>
        <taxon>Thermoactinomycetaceae</taxon>
        <taxon>Polycladospora</taxon>
    </lineage>
</organism>
<dbReference type="RefSeq" id="WP_191138334.1">
    <property type="nucleotide sequence ID" value="NZ_JACXAG020000001.1"/>
</dbReference>
<reference evidence="1" key="1">
    <citation type="submission" date="2020-09" db="EMBL/GenBank/DDBJ databases">
        <title>A novel bacterium of genus Hazenella, isolated from South China Sea.</title>
        <authorList>
            <person name="Huang H."/>
            <person name="Mo K."/>
            <person name="Hu Y."/>
        </authorList>
    </citation>
    <scope>NUCLEOTIDE SEQUENCE</scope>
    <source>
        <strain evidence="1">IB182357</strain>
    </source>
</reference>
<dbReference type="Proteomes" id="UP000661691">
    <property type="component" value="Unassembled WGS sequence"/>
</dbReference>
<protein>
    <submittedName>
        <fullName evidence="1">Uncharacterized protein</fullName>
    </submittedName>
</protein>
<accession>A0A926RTS0</accession>
<dbReference type="EMBL" id="JACXAH010000005">
    <property type="protein sequence ID" value="MBD1371687.1"/>
    <property type="molecule type" value="Genomic_DNA"/>
</dbReference>
<dbReference type="AlphaFoldDB" id="A0A926RTS0"/>
<evidence type="ECO:0000313" key="2">
    <source>
        <dbReference type="Proteomes" id="UP000661691"/>
    </source>
</evidence>
<name>A0A926RTS0_9BACL</name>